<organism evidence="5 6">
    <name type="scientific">Cellulomonas oligotrophica</name>
    <dbReference type="NCBI Taxonomy" id="931536"/>
    <lineage>
        <taxon>Bacteria</taxon>
        <taxon>Bacillati</taxon>
        <taxon>Actinomycetota</taxon>
        <taxon>Actinomycetes</taxon>
        <taxon>Micrococcales</taxon>
        <taxon>Cellulomonadaceae</taxon>
        <taxon>Cellulomonas</taxon>
    </lineage>
</organism>
<sequence length="299" mass="30440">MARQQTADRSQQDSAAAAAIGTDLDEILRVLSAAATGDLEPRVGLLSGDPRTAAIRDHLHQLLDVTDAFVREAGVSLAAASEGRFHRRLLTRGLPGAFKTAARSIGSVHRTLTRDYAAQAEARQRIARNAGEVSSHVAAASTELSASVSSLAENARRGVAGADEALATVQGLEASSQQIAQAVEIIRLISGRTRMLALNATIEAARAGEAGRGFAVVADEVKVLADSAGSSSDDIAAAVAAVQESAAAAAAAIDVVVATIRSMDDEVGAIATAAGDGDGGLSRMAEVLSAEVAHLTEMG</sequence>
<dbReference type="Proteomes" id="UP000618382">
    <property type="component" value="Unassembled WGS sequence"/>
</dbReference>
<proteinExistence type="predicted"/>
<name>A0A7Y9FIC3_9CELL</name>
<dbReference type="EMBL" id="BONN01000005">
    <property type="protein sequence ID" value="GIG33047.1"/>
    <property type="molecule type" value="Genomic_DNA"/>
</dbReference>
<dbReference type="InterPro" id="IPR004089">
    <property type="entry name" value="MCPsignal_dom"/>
</dbReference>
<protein>
    <submittedName>
        <fullName evidence="5">Methyl-accepting chemotaxis protein</fullName>
    </submittedName>
</protein>
<dbReference type="Pfam" id="PF00015">
    <property type="entry name" value="MCPsignal"/>
    <property type="match status" value="1"/>
</dbReference>
<dbReference type="GO" id="GO:0007165">
    <property type="term" value="P:signal transduction"/>
    <property type="evidence" value="ECO:0007669"/>
    <property type="project" value="UniProtKB-KW"/>
</dbReference>
<evidence type="ECO:0000313" key="6">
    <source>
        <dbReference type="Proteomes" id="UP000577956"/>
    </source>
</evidence>
<evidence type="ECO:0000313" key="5">
    <source>
        <dbReference type="EMBL" id="NYD87749.1"/>
    </source>
</evidence>
<dbReference type="EMBL" id="JACCBK010000001">
    <property type="protein sequence ID" value="NYD87749.1"/>
    <property type="molecule type" value="Genomic_DNA"/>
</dbReference>
<dbReference type="AlphaFoldDB" id="A0A7Y9FIC3"/>
<reference evidence="5 6" key="1">
    <citation type="submission" date="2020-07" db="EMBL/GenBank/DDBJ databases">
        <title>Sequencing the genomes of 1000 actinobacteria strains.</title>
        <authorList>
            <person name="Klenk H.-P."/>
        </authorList>
    </citation>
    <scope>NUCLEOTIDE SEQUENCE [LARGE SCALE GENOMIC DNA]</scope>
    <source>
        <strain evidence="5 6">DSM 24482</strain>
    </source>
</reference>
<dbReference type="SUPFAM" id="SSF58104">
    <property type="entry name" value="Methyl-accepting chemotaxis protein (MCP) signaling domain"/>
    <property type="match status" value="1"/>
</dbReference>
<keyword evidence="1 2" id="KW-0807">Transducer</keyword>
<evidence type="ECO:0000256" key="1">
    <source>
        <dbReference type="ARBA" id="ARBA00023224"/>
    </source>
</evidence>
<evidence type="ECO:0000259" key="3">
    <source>
        <dbReference type="PROSITE" id="PS50111"/>
    </source>
</evidence>
<dbReference type="PANTHER" id="PTHR32089">
    <property type="entry name" value="METHYL-ACCEPTING CHEMOTAXIS PROTEIN MCPB"/>
    <property type="match status" value="1"/>
</dbReference>
<dbReference type="Proteomes" id="UP000577956">
    <property type="component" value="Unassembled WGS sequence"/>
</dbReference>
<dbReference type="GO" id="GO:0016020">
    <property type="term" value="C:membrane"/>
    <property type="evidence" value="ECO:0007669"/>
    <property type="project" value="InterPro"/>
</dbReference>
<gene>
    <name evidence="5" type="ORF">BKA21_003298</name>
    <name evidence="4" type="ORF">Col01nite_22060</name>
</gene>
<dbReference type="RefSeq" id="WP_140460076.1">
    <property type="nucleotide sequence ID" value="NZ_BAABFI010000010.1"/>
</dbReference>
<evidence type="ECO:0000313" key="7">
    <source>
        <dbReference type="Proteomes" id="UP000618382"/>
    </source>
</evidence>
<comment type="caution">
    <text evidence="5">The sequence shown here is derived from an EMBL/GenBank/DDBJ whole genome shotgun (WGS) entry which is preliminary data.</text>
</comment>
<keyword evidence="7" id="KW-1185">Reference proteome</keyword>
<dbReference type="PANTHER" id="PTHR32089:SF112">
    <property type="entry name" value="LYSOZYME-LIKE PROTEIN-RELATED"/>
    <property type="match status" value="1"/>
</dbReference>
<dbReference type="PROSITE" id="PS50111">
    <property type="entry name" value="CHEMOTAXIS_TRANSDUC_2"/>
    <property type="match status" value="1"/>
</dbReference>
<reference evidence="4 7" key="2">
    <citation type="submission" date="2021-01" db="EMBL/GenBank/DDBJ databases">
        <title>Whole genome shotgun sequence of Cellulomonas oligotrophica NBRC 109435.</title>
        <authorList>
            <person name="Komaki H."/>
            <person name="Tamura T."/>
        </authorList>
    </citation>
    <scope>NUCLEOTIDE SEQUENCE [LARGE SCALE GENOMIC DNA]</scope>
    <source>
        <strain evidence="4 7">NBRC 109435</strain>
    </source>
</reference>
<dbReference type="SMART" id="SM00283">
    <property type="entry name" value="MA"/>
    <property type="match status" value="1"/>
</dbReference>
<dbReference type="Gene3D" id="1.10.287.950">
    <property type="entry name" value="Methyl-accepting chemotaxis protein"/>
    <property type="match status" value="1"/>
</dbReference>
<evidence type="ECO:0000313" key="4">
    <source>
        <dbReference type="EMBL" id="GIG33047.1"/>
    </source>
</evidence>
<feature type="domain" description="Methyl-accepting transducer" evidence="3">
    <location>
        <begin position="124"/>
        <end position="299"/>
    </location>
</feature>
<accession>A0A7Y9FIC3</accession>
<evidence type="ECO:0000256" key="2">
    <source>
        <dbReference type="PROSITE-ProRule" id="PRU00284"/>
    </source>
</evidence>